<evidence type="ECO:0000256" key="14">
    <source>
        <dbReference type="PROSITE-ProRule" id="PRU00175"/>
    </source>
</evidence>
<evidence type="ECO:0000256" key="16">
    <source>
        <dbReference type="SAM" id="Phobius"/>
    </source>
</evidence>
<keyword evidence="9" id="KW-0833">Ubl conjugation pathway</keyword>
<dbReference type="InterPro" id="IPR013083">
    <property type="entry name" value="Znf_RING/FYVE/PHD"/>
</dbReference>
<evidence type="ECO:0000256" key="1">
    <source>
        <dbReference type="ARBA" id="ARBA00000900"/>
    </source>
</evidence>
<dbReference type="GO" id="GO:0061630">
    <property type="term" value="F:ubiquitin protein ligase activity"/>
    <property type="evidence" value="ECO:0007669"/>
    <property type="project" value="UniProtKB-EC"/>
</dbReference>
<keyword evidence="5" id="KW-0808">Transferase</keyword>
<dbReference type="PANTHER" id="PTHR14155">
    <property type="entry name" value="RING FINGER DOMAIN-CONTAINING"/>
    <property type="match status" value="1"/>
</dbReference>
<dbReference type="EC" id="2.3.2.27" evidence="4"/>
<feature type="chain" id="PRO_5019080757" description="RING-type E3 ubiquitin transferase" evidence="17">
    <location>
        <begin position="33"/>
        <end position="385"/>
    </location>
</feature>
<sequence length="385" mass="42455">MSTTHTQTRHHGLLAAMLLLLHLLLPPPHTAAQAVNSLPPPPPDAISKVKFDKSMAVVLVILVIVFFALGFLSVYTRQCAERRMRARFDLTFPLAGSHRRQRGLDREIIETFPTFVYSAVKTQKIGRATLECAVCLNEFNDDETLRLIPKCSHVFHPDCIDAWLANHSTCPVCRANLFPSDNNNNDNGTFVAVQIPDPESNGSHRSEIAQINNGNDNGGGGTATVTESPKMDSSVNQRRTPLRSWSTGFRIGNLFPRSHSTGHSLVQPGESLERFTLRLPEEVRNRLLMSSTPCQTTSNGGAAFSRESSVRRGFRTRSVGPGRGYLQYERFGGVERRGFNWTPAFFSRASSTRSPGNGSTAEEKKEVAVEIGERSSDRLFAGGES</sequence>
<evidence type="ECO:0000313" key="20">
    <source>
        <dbReference type="Proteomes" id="UP000289738"/>
    </source>
</evidence>
<dbReference type="EMBL" id="SDMP01000008">
    <property type="protein sequence ID" value="RYR42022.1"/>
    <property type="molecule type" value="Genomic_DNA"/>
</dbReference>
<evidence type="ECO:0000256" key="2">
    <source>
        <dbReference type="ARBA" id="ARBA00004167"/>
    </source>
</evidence>
<evidence type="ECO:0000256" key="9">
    <source>
        <dbReference type="ARBA" id="ARBA00022786"/>
    </source>
</evidence>
<evidence type="ECO:0000256" key="3">
    <source>
        <dbReference type="ARBA" id="ARBA00004906"/>
    </source>
</evidence>
<feature type="region of interest" description="Disordered" evidence="15">
    <location>
        <begin position="347"/>
        <end position="385"/>
    </location>
</feature>
<gene>
    <name evidence="19" type="ORF">Ahy_A08g038471</name>
</gene>
<dbReference type="SMART" id="SM00184">
    <property type="entry name" value="RING"/>
    <property type="match status" value="1"/>
</dbReference>
<evidence type="ECO:0000256" key="15">
    <source>
        <dbReference type="SAM" id="MobiDB-lite"/>
    </source>
</evidence>
<keyword evidence="8 14" id="KW-0863">Zinc-finger</keyword>
<comment type="pathway">
    <text evidence="3">Protein modification; protein ubiquitination.</text>
</comment>
<feature type="transmembrane region" description="Helical" evidence="16">
    <location>
        <begin position="56"/>
        <end position="75"/>
    </location>
</feature>
<evidence type="ECO:0000313" key="19">
    <source>
        <dbReference type="EMBL" id="RYR42022.1"/>
    </source>
</evidence>
<dbReference type="InterPro" id="IPR001841">
    <property type="entry name" value="Znf_RING"/>
</dbReference>
<feature type="compositionally biased region" description="Polar residues" evidence="15">
    <location>
        <begin position="223"/>
        <end position="239"/>
    </location>
</feature>
<evidence type="ECO:0000256" key="13">
    <source>
        <dbReference type="ARBA" id="ARBA00024209"/>
    </source>
</evidence>
<evidence type="ECO:0000256" key="17">
    <source>
        <dbReference type="SAM" id="SignalP"/>
    </source>
</evidence>
<dbReference type="STRING" id="3818.A0A445BTQ2"/>
<keyword evidence="11 16" id="KW-1133">Transmembrane helix</keyword>
<keyword evidence="6 16" id="KW-0812">Transmembrane</keyword>
<dbReference type="InterPro" id="IPR053238">
    <property type="entry name" value="RING-H2_zinc_finger"/>
</dbReference>
<keyword evidence="17" id="KW-0732">Signal</keyword>
<dbReference type="AlphaFoldDB" id="A0A445BTQ2"/>
<comment type="subcellular location">
    <subcellularLocation>
        <location evidence="2">Membrane</location>
        <topology evidence="2">Single-pass membrane protein</topology>
    </subcellularLocation>
</comment>
<dbReference type="PROSITE" id="PS50089">
    <property type="entry name" value="ZF_RING_2"/>
    <property type="match status" value="1"/>
</dbReference>
<dbReference type="FunFam" id="3.30.40.10:FF:000187">
    <property type="entry name" value="E3 ubiquitin-protein ligase ATL6"/>
    <property type="match status" value="1"/>
</dbReference>
<keyword evidence="12 16" id="KW-0472">Membrane</keyword>
<dbReference type="PANTHER" id="PTHR14155:SF583">
    <property type="entry name" value="RING-TYPE DOMAIN-CONTAINING PROTEIN"/>
    <property type="match status" value="1"/>
</dbReference>
<dbReference type="GO" id="GO:0016020">
    <property type="term" value="C:membrane"/>
    <property type="evidence" value="ECO:0007669"/>
    <property type="project" value="UniProtKB-SubCell"/>
</dbReference>
<evidence type="ECO:0000256" key="5">
    <source>
        <dbReference type="ARBA" id="ARBA00022679"/>
    </source>
</evidence>
<dbReference type="Proteomes" id="UP000289738">
    <property type="component" value="Chromosome A08"/>
</dbReference>
<feature type="domain" description="RING-type" evidence="18">
    <location>
        <begin position="132"/>
        <end position="174"/>
    </location>
</feature>
<dbReference type="Gene3D" id="3.30.40.10">
    <property type="entry name" value="Zinc/RING finger domain, C3HC4 (zinc finger)"/>
    <property type="match status" value="1"/>
</dbReference>
<accession>A0A445BTQ2</accession>
<feature type="region of interest" description="Disordered" evidence="15">
    <location>
        <begin position="211"/>
        <end position="239"/>
    </location>
</feature>
<keyword evidence="7" id="KW-0479">Metal-binding</keyword>
<evidence type="ECO:0000256" key="12">
    <source>
        <dbReference type="ARBA" id="ARBA00023136"/>
    </source>
</evidence>
<dbReference type="GO" id="GO:0008270">
    <property type="term" value="F:zinc ion binding"/>
    <property type="evidence" value="ECO:0007669"/>
    <property type="project" value="UniProtKB-KW"/>
</dbReference>
<evidence type="ECO:0000256" key="6">
    <source>
        <dbReference type="ARBA" id="ARBA00022692"/>
    </source>
</evidence>
<protein>
    <recommendedName>
        <fullName evidence="4">RING-type E3 ubiquitin transferase</fullName>
        <ecNumber evidence="4">2.3.2.27</ecNumber>
    </recommendedName>
</protein>
<feature type="signal peptide" evidence="17">
    <location>
        <begin position="1"/>
        <end position="32"/>
    </location>
</feature>
<keyword evidence="20" id="KW-1185">Reference proteome</keyword>
<dbReference type="CDD" id="cd16461">
    <property type="entry name" value="RING-H2_EL5-like"/>
    <property type="match status" value="1"/>
</dbReference>
<evidence type="ECO:0000256" key="4">
    <source>
        <dbReference type="ARBA" id="ARBA00012483"/>
    </source>
</evidence>
<dbReference type="SUPFAM" id="SSF57850">
    <property type="entry name" value="RING/U-box"/>
    <property type="match status" value="1"/>
</dbReference>
<comment type="similarity">
    <text evidence="13">Belongs to the RING-type zinc finger family. ATL subfamily.</text>
</comment>
<proteinExistence type="inferred from homology"/>
<comment type="caution">
    <text evidence="19">The sequence shown here is derived from an EMBL/GenBank/DDBJ whole genome shotgun (WGS) entry which is preliminary data.</text>
</comment>
<reference evidence="19 20" key="1">
    <citation type="submission" date="2019-01" db="EMBL/GenBank/DDBJ databases">
        <title>Sequencing of cultivated peanut Arachis hypogaea provides insights into genome evolution and oil improvement.</title>
        <authorList>
            <person name="Chen X."/>
        </authorList>
    </citation>
    <scope>NUCLEOTIDE SEQUENCE [LARGE SCALE GENOMIC DNA]</scope>
    <source>
        <strain evidence="20">cv. Fuhuasheng</strain>
        <tissue evidence="19">Leaves</tissue>
    </source>
</reference>
<evidence type="ECO:0000259" key="18">
    <source>
        <dbReference type="PROSITE" id="PS50089"/>
    </source>
</evidence>
<evidence type="ECO:0000256" key="10">
    <source>
        <dbReference type="ARBA" id="ARBA00022833"/>
    </source>
</evidence>
<feature type="compositionally biased region" description="Basic and acidic residues" evidence="15">
    <location>
        <begin position="361"/>
        <end position="377"/>
    </location>
</feature>
<evidence type="ECO:0000256" key="7">
    <source>
        <dbReference type="ARBA" id="ARBA00022723"/>
    </source>
</evidence>
<dbReference type="Pfam" id="PF13639">
    <property type="entry name" value="zf-RING_2"/>
    <property type="match status" value="1"/>
</dbReference>
<organism evidence="19 20">
    <name type="scientific">Arachis hypogaea</name>
    <name type="common">Peanut</name>
    <dbReference type="NCBI Taxonomy" id="3818"/>
    <lineage>
        <taxon>Eukaryota</taxon>
        <taxon>Viridiplantae</taxon>
        <taxon>Streptophyta</taxon>
        <taxon>Embryophyta</taxon>
        <taxon>Tracheophyta</taxon>
        <taxon>Spermatophyta</taxon>
        <taxon>Magnoliopsida</taxon>
        <taxon>eudicotyledons</taxon>
        <taxon>Gunneridae</taxon>
        <taxon>Pentapetalae</taxon>
        <taxon>rosids</taxon>
        <taxon>fabids</taxon>
        <taxon>Fabales</taxon>
        <taxon>Fabaceae</taxon>
        <taxon>Papilionoideae</taxon>
        <taxon>50 kb inversion clade</taxon>
        <taxon>dalbergioids sensu lato</taxon>
        <taxon>Dalbergieae</taxon>
        <taxon>Pterocarpus clade</taxon>
        <taxon>Arachis</taxon>
    </lineage>
</organism>
<evidence type="ECO:0000256" key="8">
    <source>
        <dbReference type="ARBA" id="ARBA00022771"/>
    </source>
</evidence>
<comment type="catalytic activity">
    <reaction evidence="1">
        <text>S-ubiquitinyl-[E2 ubiquitin-conjugating enzyme]-L-cysteine + [acceptor protein]-L-lysine = [E2 ubiquitin-conjugating enzyme]-L-cysteine + N(6)-ubiquitinyl-[acceptor protein]-L-lysine.</text>
        <dbReference type="EC" id="2.3.2.27"/>
    </reaction>
</comment>
<feature type="compositionally biased region" description="Polar residues" evidence="15">
    <location>
        <begin position="348"/>
        <end position="360"/>
    </location>
</feature>
<name>A0A445BTQ2_ARAHY</name>
<keyword evidence="10" id="KW-0862">Zinc</keyword>
<evidence type="ECO:0000256" key="11">
    <source>
        <dbReference type="ARBA" id="ARBA00022989"/>
    </source>
</evidence>